<dbReference type="SMART" id="SM00248">
    <property type="entry name" value="ANK"/>
    <property type="match status" value="1"/>
</dbReference>
<reference evidence="2" key="1">
    <citation type="submission" date="2023-05" db="EMBL/GenBank/DDBJ databases">
        <title>Nepenthes gracilis genome sequencing.</title>
        <authorList>
            <person name="Fukushima K."/>
        </authorList>
    </citation>
    <scope>NUCLEOTIDE SEQUENCE</scope>
    <source>
        <strain evidence="2">SING2019-196</strain>
    </source>
</reference>
<dbReference type="InterPro" id="IPR002110">
    <property type="entry name" value="Ankyrin_rpt"/>
</dbReference>
<dbReference type="InterPro" id="IPR036770">
    <property type="entry name" value="Ankyrin_rpt-contain_sf"/>
</dbReference>
<sequence>MMHNGQRKLKKEEGGGGRYYLLMKKNNIGVQNCNSRTPLHIAAKQRNEETMKYLIKSGAFLSPEIDDSRFNPPLHYCSGLEWAYGVQASAAAAR</sequence>
<comment type="caution">
    <text evidence="2">The sequence shown here is derived from an EMBL/GenBank/DDBJ whole genome shotgun (WGS) entry which is preliminary data.</text>
</comment>
<dbReference type="PROSITE" id="PS50297">
    <property type="entry name" value="ANK_REP_REGION"/>
    <property type="match status" value="1"/>
</dbReference>
<organism evidence="2 3">
    <name type="scientific">Nepenthes gracilis</name>
    <name type="common">Slender pitcher plant</name>
    <dbReference type="NCBI Taxonomy" id="150966"/>
    <lineage>
        <taxon>Eukaryota</taxon>
        <taxon>Viridiplantae</taxon>
        <taxon>Streptophyta</taxon>
        <taxon>Embryophyta</taxon>
        <taxon>Tracheophyta</taxon>
        <taxon>Spermatophyta</taxon>
        <taxon>Magnoliopsida</taxon>
        <taxon>eudicotyledons</taxon>
        <taxon>Gunneridae</taxon>
        <taxon>Pentapetalae</taxon>
        <taxon>Caryophyllales</taxon>
        <taxon>Nepenthaceae</taxon>
        <taxon>Nepenthes</taxon>
    </lineage>
</organism>
<evidence type="ECO:0000256" key="1">
    <source>
        <dbReference type="PROSITE-ProRule" id="PRU00023"/>
    </source>
</evidence>
<dbReference type="Pfam" id="PF12796">
    <property type="entry name" value="Ank_2"/>
    <property type="match status" value="1"/>
</dbReference>
<proteinExistence type="predicted"/>
<keyword evidence="3" id="KW-1185">Reference proteome</keyword>
<keyword evidence="1" id="KW-0040">ANK repeat</keyword>
<dbReference type="SUPFAM" id="SSF48403">
    <property type="entry name" value="Ankyrin repeat"/>
    <property type="match status" value="1"/>
</dbReference>
<dbReference type="Proteomes" id="UP001279734">
    <property type="component" value="Unassembled WGS sequence"/>
</dbReference>
<feature type="repeat" description="ANK" evidence="1">
    <location>
        <begin position="34"/>
        <end position="59"/>
    </location>
</feature>
<evidence type="ECO:0000313" key="3">
    <source>
        <dbReference type="Proteomes" id="UP001279734"/>
    </source>
</evidence>
<name>A0AAD3T2I0_NEPGR</name>
<evidence type="ECO:0000313" key="2">
    <source>
        <dbReference type="EMBL" id="GMH20571.1"/>
    </source>
</evidence>
<protein>
    <submittedName>
        <fullName evidence="2">Uncharacterized protein</fullName>
    </submittedName>
</protein>
<dbReference type="EMBL" id="BSYO01000022">
    <property type="protein sequence ID" value="GMH20571.1"/>
    <property type="molecule type" value="Genomic_DNA"/>
</dbReference>
<gene>
    <name evidence="2" type="ORF">Nepgr_022412</name>
</gene>
<accession>A0AAD3T2I0</accession>
<dbReference type="PROSITE" id="PS50088">
    <property type="entry name" value="ANK_REPEAT"/>
    <property type="match status" value="1"/>
</dbReference>
<dbReference type="Gene3D" id="1.25.40.20">
    <property type="entry name" value="Ankyrin repeat-containing domain"/>
    <property type="match status" value="1"/>
</dbReference>
<dbReference type="AlphaFoldDB" id="A0AAD3T2I0"/>